<organism evidence="1 2">
    <name type="scientific">Salix dunnii</name>
    <dbReference type="NCBI Taxonomy" id="1413687"/>
    <lineage>
        <taxon>Eukaryota</taxon>
        <taxon>Viridiplantae</taxon>
        <taxon>Streptophyta</taxon>
        <taxon>Embryophyta</taxon>
        <taxon>Tracheophyta</taxon>
        <taxon>Spermatophyta</taxon>
        <taxon>Magnoliopsida</taxon>
        <taxon>eudicotyledons</taxon>
        <taxon>Gunneridae</taxon>
        <taxon>Pentapetalae</taxon>
        <taxon>rosids</taxon>
        <taxon>fabids</taxon>
        <taxon>Malpighiales</taxon>
        <taxon>Salicaceae</taxon>
        <taxon>Saliceae</taxon>
        <taxon>Salix</taxon>
    </lineage>
</organism>
<keyword evidence="2" id="KW-1185">Reference proteome</keyword>
<gene>
    <name evidence="1" type="ORF">SADUNF_Sadunf17G0104800</name>
</gene>
<dbReference type="Proteomes" id="UP000657918">
    <property type="component" value="Unassembled WGS sequence"/>
</dbReference>
<reference evidence="1 2" key="1">
    <citation type="submission" date="2020-10" db="EMBL/GenBank/DDBJ databases">
        <title>Plant Genome Project.</title>
        <authorList>
            <person name="Zhang R.-G."/>
        </authorList>
    </citation>
    <scope>NUCLEOTIDE SEQUENCE [LARGE SCALE GENOMIC DNA]</scope>
    <source>
        <strain evidence="1">FAFU-HL-1</strain>
        <tissue evidence="1">Leaf</tissue>
    </source>
</reference>
<dbReference type="EMBL" id="JADGMS010000017">
    <property type="protein sequence ID" value="KAF9663945.1"/>
    <property type="molecule type" value="Genomic_DNA"/>
</dbReference>
<sequence length="75" mass="8112">MQGYVVVGLAVGYGALTPVRAPYECGKGQRYCIPKPPKTPCRNVTVESLENGTFWSSSSEVWTAVMAMKSLENGI</sequence>
<dbReference type="AlphaFoldDB" id="A0A835J5U4"/>
<evidence type="ECO:0000313" key="2">
    <source>
        <dbReference type="Proteomes" id="UP000657918"/>
    </source>
</evidence>
<name>A0A835J5U4_9ROSI</name>
<proteinExistence type="predicted"/>
<protein>
    <submittedName>
        <fullName evidence="1">Uncharacterized protein</fullName>
    </submittedName>
</protein>
<accession>A0A835J5U4</accession>
<evidence type="ECO:0000313" key="1">
    <source>
        <dbReference type="EMBL" id="KAF9663945.1"/>
    </source>
</evidence>
<comment type="caution">
    <text evidence="1">The sequence shown here is derived from an EMBL/GenBank/DDBJ whole genome shotgun (WGS) entry which is preliminary data.</text>
</comment>